<feature type="chain" id="PRO_5006393999" evidence="1">
    <location>
        <begin position="31"/>
        <end position="568"/>
    </location>
</feature>
<organism evidence="3 4">
    <name type="scientific">Stenotrophomonas terrae</name>
    <dbReference type="NCBI Taxonomy" id="405446"/>
    <lineage>
        <taxon>Bacteria</taxon>
        <taxon>Pseudomonadati</taxon>
        <taxon>Pseudomonadota</taxon>
        <taxon>Gammaproteobacteria</taxon>
        <taxon>Lysobacterales</taxon>
        <taxon>Lysobacteraceae</taxon>
        <taxon>Stenotrophomonas</taxon>
    </lineage>
</organism>
<dbReference type="AlphaFoldDB" id="A0A0R0CGA4"/>
<feature type="domain" description="Beta-lactamase-related" evidence="2">
    <location>
        <begin position="50"/>
        <end position="369"/>
    </location>
</feature>
<dbReference type="Proteomes" id="UP000051863">
    <property type="component" value="Unassembled WGS sequence"/>
</dbReference>
<sequence length="568" mass="61981">MASTLNRRSFLGRTAALSAMGLVLASRAFGGMPGHEFSSVIEAERRSVISAMAGSGISAASVCLVQGDEPRWVEGFGQTTAGAGHTVDVGTLFSIQSTSKNFAAIAVLLAVQDGLLELDTPITRYLPEFAVNSRFEPAPQERITLRLLLANRAGFTHEAPVGNNYEADSPSFEAHVRSIATTWLRFPVGERYRYSNLGFDLAGYVLERVTGMPYAQWLRERLFAPLGMKDSTATPAEYLKRADRALGSQDGYAVVPAVTPLVVSGGVWTSARDMATYIAFQLAGGRHEARQLLAPALWDEMHGFGLGGDYGLGVMRTERRYGTTPVRLLHHRGGGFGFGCVFTYCPEARFGFAAMFNRATSAGYGFGDALIEQLLESRFGPRAPRLPASALGTIRLSPGRARTYAGSWIGRNARVDILDSVDGRLRMRRKGAGTETSLGFVDVDEMFTVDTHGEVVAYRHHAATAGQPAHLECASGEESLDQNDGPDLPPGPDRAHWIHWLGRYHINQWGKSSMTVDVEHRSGWLYIDGIRLVVEAEQGLFFTSDGEAVDFRGAIPTWRNMLLRRDAK</sequence>
<proteinExistence type="predicted"/>
<dbReference type="SUPFAM" id="SSF56601">
    <property type="entry name" value="beta-lactamase/transpeptidase-like"/>
    <property type="match status" value="1"/>
</dbReference>
<keyword evidence="1" id="KW-0732">Signal</keyword>
<dbReference type="PROSITE" id="PS51318">
    <property type="entry name" value="TAT"/>
    <property type="match status" value="1"/>
</dbReference>
<dbReference type="InterPro" id="IPR012338">
    <property type="entry name" value="Beta-lactam/transpept-like"/>
</dbReference>
<dbReference type="PANTHER" id="PTHR46825:SF9">
    <property type="entry name" value="BETA-LACTAMASE-RELATED DOMAIN-CONTAINING PROTEIN"/>
    <property type="match status" value="1"/>
</dbReference>
<dbReference type="RefSeq" id="WP_057627900.1">
    <property type="nucleotide sequence ID" value="NZ_LDJJ01000021.1"/>
</dbReference>
<comment type="caution">
    <text evidence="3">The sequence shown here is derived from an EMBL/GenBank/DDBJ whole genome shotgun (WGS) entry which is preliminary data.</text>
</comment>
<dbReference type="EMBL" id="LDJJ01000021">
    <property type="protein sequence ID" value="KRG68549.1"/>
    <property type="molecule type" value="Genomic_DNA"/>
</dbReference>
<dbReference type="PATRIC" id="fig|405446.3.peg.936"/>
<dbReference type="InterPro" id="IPR001466">
    <property type="entry name" value="Beta-lactam-related"/>
</dbReference>
<evidence type="ECO:0000313" key="4">
    <source>
        <dbReference type="Proteomes" id="UP000051863"/>
    </source>
</evidence>
<accession>A0A0R0CGA4</accession>
<dbReference type="InterPro" id="IPR050491">
    <property type="entry name" value="AmpC-like"/>
</dbReference>
<keyword evidence="4" id="KW-1185">Reference proteome</keyword>
<evidence type="ECO:0000259" key="2">
    <source>
        <dbReference type="Pfam" id="PF00144"/>
    </source>
</evidence>
<evidence type="ECO:0000256" key="1">
    <source>
        <dbReference type="SAM" id="SignalP"/>
    </source>
</evidence>
<dbReference type="Gene3D" id="3.40.710.10">
    <property type="entry name" value="DD-peptidase/beta-lactamase superfamily"/>
    <property type="match status" value="1"/>
</dbReference>
<dbReference type="OrthoDB" id="9799367at2"/>
<dbReference type="InterPro" id="IPR006311">
    <property type="entry name" value="TAT_signal"/>
</dbReference>
<name>A0A0R0CGA4_9GAMM</name>
<evidence type="ECO:0000313" key="3">
    <source>
        <dbReference type="EMBL" id="KRG68549.1"/>
    </source>
</evidence>
<feature type="signal peptide" evidence="1">
    <location>
        <begin position="1"/>
        <end position="30"/>
    </location>
</feature>
<dbReference type="PANTHER" id="PTHR46825">
    <property type="entry name" value="D-ALANYL-D-ALANINE-CARBOXYPEPTIDASE/ENDOPEPTIDASE AMPH"/>
    <property type="match status" value="1"/>
</dbReference>
<protein>
    <submittedName>
        <fullName evidence="3">Beta-lactamase</fullName>
    </submittedName>
</protein>
<dbReference type="Pfam" id="PF00144">
    <property type="entry name" value="Beta-lactamase"/>
    <property type="match status" value="1"/>
</dbReference>
<gene>
    <name evidence="3" type="ORF">ABB27_07455</name>
</gene>
<reference evidence="3 4" key="1">
    <citation type="submission" date="2015-05" db="EMBL/GenBank/DDBJ databases">
        <title>Genome sequencing and analysis of members of genus Stenotrophomonas.</title>
        <authorList>
            <person name="Patil P.P."/>
            <person name="Midha S."/>
            <person name="Patil P.B."/>
        </authorList>
    </citation>
    <scope>NUCLEOTIDE SEQUENCE [LARGE SCALE GENOMIC DNA]</scope>
    <source>
        <strain evidence="3 4">DSM 18941</strain>
    </source>
</reference>